<proteinExistence type="predicted"/>
<dbReference type="AlphaFoldDB" id="A0A2T0X101"/>
<sequence length="199" mass="20863">MHILLLGATGRTGRRVFAAAKAAGHRVTAHGRRAVAGADEEIGGAWTDPAIAEAAREADAVVSCLASSNGEGVCSAAAEAVLRADPGVRYVTVAGAGVDRPEDEKGLGDKAIGLVMRLTVGKMLADRQREVDMLAASGAEWTAMRPPRLTEGRATGRWTFTFDRPAATSIDREDLAGAILEVLGREDMVRRAPFVSAAR</sequence>
<dbReference type="PANTHER" id="PTHR43355">
    <property type="entry name" value="FLAVIN REDUCTASE (NADPH)"/>
    <property type="match status" value="1"/>
</dbReference>
<dbReference type="GO" id="GO:0042602">
    <property type="term" value="F:riboflavin reductase (NADPH) activity"/>
    <property type="evidence" value="ECO:0007669"/>
    <property type="project" value="TreeGrafter"/>
</dbReference>
<comment type="caution">
    <text evidence="2">The sequence shown here is derived from an EMBL/GenBank/DDBJ whole genome shotgun (WGS) entry which is preliminary data.</text>
</comment>
<dbReference type="InterPro" id="IPR016040">
    <property type="entry name" value="NAD(P)-bd_dom"/>
</dbReference>
<dbReference type="PANTHER" id="PTHR43355:SF2">
    <property type="entry name" value="FLAVIN REDUCTASE (NADPH)"/>
    <property type="match status" value="1"/>
</dbReference>
<dbReference type="SUPFAM" id="SSF51735">
    <property type="entry name" value="NAD(P)-binding Rossmann-fold domains"/>
    <property type="match status" value="1"/>
</dbReference>
<dbReference type="GO" id="GO:0004074">
    <property type="term" value="F:biliverdin reductase [NAD(P)H] activity"/>
    <property type="evidence" value="ECO:0007669"/>
    <property type="project" value="TreeGrafter"/>
</dbReference>
<evidence type="ECO:0000259" key="1">
    <source>
        <dbReference type="Pfam" id="PF13460"/>
    </source>
</evidence>
<dbReference type="RefSeq" id="WP_106160309.1">
    <property type="nucleotide sequence ID" value="NZ_PVTT01000002.1"/>
</dbReference>
<dbReference type="Gene3D" id="3.40.50.720">
    <property type="entry name" value="NAD(P)-binding Rossmann-like Domain"/>
    <property type="match status" value="1"/>
</dbReference>
<reference evidence="2 3" key="1">
    <citation type="submission" date="2018-03" db="EMBL/GenBank/DDBJ databases">
        <title>Genomic Encyclopedia of Archaeal and Bacterial Type Strains, Phase II (KMG-II): from individual species to whole genera.</title>
        <authorList>
            <person name="Goeker M."/>
        </authorList>
    </citation>
    <scope>NUCLEOTIDE SEQUENCE [LARGE SCALE GENOMIC DNA]</scope>
    <source>
        <strain evidence="2 3">DSM 29318</strain>
    </source>
</reference>
<protein>
    <submittedName>
        <fullName evidence="2">Putative NADH-flavin reductase</fullName>
    </submittedName>
</protein>
<dbReference type="EMBL" id="PVTT01000002">
    <property type="protein sequence ID" value="PRY92626.1"/>
    <property type="molecule type" value="Genomic_DNA"/>
</dbReference>
<dbReference type="InterPro" id="IPR036291">
    <property type="entry name" value="NAD(P)-bd_dom_sf"/>
</dbReference>
<organism evidence="2 3">
    <name type="scientific">Hasllibacter halocynthiae</name>
    <dbReference type="NCBI Taxonomy" id="595589"/>
    <lineage>
        <taxon>Bacteria</taxon>
        <taxon>Pseudomonadati</taxon>
        <taxon>Pseudomonadota</taxon>
        <taxon>Alphaproteobacteria</taxon>
        <taxon>Rhodobacterales</taxon>
        <taxon>Roseobacteraceae</taxon>
        <taxon>Hasllibacter</taxon>
    </lineage>
</organism>
<feature type="domain" description="NAD(P)-binding" evidence="1">
    <location>
        <begin position="7"/>
        <end position="184"/>
    </location>
</feature>
<dbReference type="Proteomes" id="UP000238801">
    <property type="component" value="Unassembled WGS sequence"/>
</dbReference>
<evidence type="ECO:0000313" key="3">
    <source>
        <dbReference type="Proteomes" id="UP000238801"/>
    </source>
</evidence>
<name>A0A2T0X101_9RHOB</name>
<dbReference type="Pfam" id="PF13460">
    <property type="entry name" value="NAD_binding_10"/>
    <property type="match status" value="1"/>
</dbReference>
<evidence type="ECO:0000313" key="2">
    <source>
        <dbReference type="EMBL" id="PRY92626.1"/>
    </source>
</evidence>
<dbReference type="OrthoDB" id="7419852at2"/>
<keyword evidence="3" id="KW-1185">Reference proteome</keyword>
<gene>
    <name evidence="2" type="ORF">BCF33_1476</name>
</gene>
<dbReference type="InterPro" id="IPR051606">
    <property type="entry name" value="Polyketide_Oxido-like"/>
</dbReference>
<accession>A0A2T0X101</accession>